<accession>A0A284R960</accession>
<evidence type="ECO:0000313" key="3">
    <source>
        <dbReference type="Proteomes" id="UP000219338"/>
    </source>
</evidence>
<feature type="compositionally biased region" description="Polar residues" evidence="1">
    <location>
        <begin position="64"/>
        <end position="75"/>
    </location>
</feature>
<dbReference type="STRING" id="47428.A0A284R960"/>
<dbReference type="Proteomes" id="UP000219338">
    <property type="component" value="Unassembled WGS sequence"/>
</dbReference>
<dbReference type="OrthoDB" id="5552562at2759"/>
<evidence type="ECO:0000313" key="2">
    <source>
        <dbReference type="EMBL" id="SJL05246.1"/>
    </source>
</evidence>
<dbReference type="EMBL" id="FUEG01000006">
    <property type="protein sequence ID" value="SJL05246.1"/>
    <property type="molecule type" value="Genomic_DNA"/>
</dbReference>
<feature type="region of interest" description="Disordered" evidence="1">
    <location>
        <begin position="55"/>
        <end position="126"/>
    </location>
</feature>
<dbReference type="AlphaFoldDB" id="A0A284R960"/>
<proteinExistence type="predicted"/>
<keyword evidence="3" id="KW-1185">Reference proteome</keyword>
<organism evidence="2 3">
    <name type="scientific">Armillaria ostoyae</name>
    <name type="common">Armillaria root rot fungus</name>
    <dbReference type="NCBI Taxonomy" id="47428"/>
    <lineage>
        <taxon>Eukaryota</taxon>
        <taxon>Fungi</taxon>
        <taxon>Dikarya</taxon>
        <taxon>Basidiomycota</taxon>
        <taxon>Agaricomycotina</taxon>
        <taxon>Agaricomycetes</taxon>
        <taxon>Agaricomycetidae</taxon>
        <taxon>Agaricales</taxon>
        <taxon>Marasmiineae</taxon>
        <taxon>Physalacriaceae</taxon>
        <taxon>Armillaria</taxon>
    </lineage>
</organism>
<protein>
    <submittedName>
        <fullName evidence="2">Uncharacterized protein</fullName>
    </submittedName>
</protein>
<name>A0A284R960_ARMOS</name>
<gene>
    <name evidence="2" type="ORF">ARMOST_08612</name>
</gene>
<feature type="compositionally biased region" description="Gly residues" evidence="1">
    <location>
        <begin position="108"/>
        <end position="117"/>
    </location>
</feature>
<reference evidence="3" key="1">
    <citation type="journal article" date="2017" name="Nat. Ecol. Evol.">
        <title>Genome expansion and lineage-specific genetic innovations in the forest pathogenic fungi Armillaria.</title>
        <authorList>
            <person name="Sipos G."/>
            <person name="Prasanna A.N."/>
            <person name="Walter M.C."/>
            <person name="O'Connor E."/>
            <person name="Balint B."/>
            <person name="Krizsan K."/>
            <person name="Kiss B."/>
            <person name="Hess J."/>
            <person name="Varga T."/>
            <person name="Slot J."/>
            <person name="Riley R."/>
            <person name="Boka B."/>
            <person name="Rigling D."/>
            <person name="Barry K."/>
            <person name="Lee J."/>
            <person name="Mihaltcheva S."/>
            <person name="LaButti K."/>
            <person name="Lipzen A."/>
            <person name="Waldron R."/>
            <person name="Moloney N.M."/>
            <person name="Sperisen C."/>
            <person name="Kredics L."/>
            <person name="Vagvoelgyi C."/>
            <person name="Patrignani A."/>
            <person name="Fitzpatrick D."/>
            <person name="Nagy I."/>
            <person name="Doyle S."/>
            <person name="Anderson J.B."/>
            <person name="Grigoriev I.V."/>
            <person name="Gueldener U."/>
            <person name="Muensterkoetter M."/>
            <person name="Nagy L.G."/>
        </authorList>
    </citation>
    <scope>NUCLEOTIDE SEQUENCE [LARGE SCALE GENOMIC DNA]</scope>
    <source>
        <strain evidence="3">C18/9</strain>
    </source>
</reference>
<evidence type="ECO:0000256" key="1">
    <source>
        <dbReference type="SAM" id="MobiDB-lite"/>
    </source>
</evidence>
<sequence length="200" mass="22099">MLTPELLKLPLSQESHVNSEILCRSDMTMDKPENAYVQQHSTQVFSFFNGFCNNPELETPAPQPTNGGQPNSPDTISDDKEKPETPTHTPYCRNPDDKPPDNQPSGLNGPGGPGGPRGPNNGPNEQDFLQEFMNLLCGVFTMLNNPRPNPICTKVKEPDAFDAFATDASKVNYAIFFLSSTALNWFEPDILHPNLWNPLA</sequence>